<dbReference type="InterPro" id="IPR009018">
    <property type="entry name" value="Signal_recog_particle_SRP9/14"/>
</dbReference>
<protein>
    <recommendedName>
        <fullName evidence="7">Signal recognition particle subunit SRP14</fullName>
    </recommendedName>
    <alternativeName>
        <fullName evidence="7">Signal recognition particle 14 kDa protein</fullName>
    </alternativeName>
</protein>
<comment type="subunit">
    <text evidence="7">Component of a fungal signal recognition particle (SRP) complex that consists of a 7SL RNA molecule (scR1) and at least six protein subunits: SRP72, SRP68, SRP54, SEC65, SRP21 and SRP14.</text>
</comment>
<dbReference type="Gene3D" id="3.30.720.10">
    <property type="entry name" value="Signal recognition particle alu RNA binding heterodimer, srp9/1"/>
    <property type="match status" value="1"/>
</dbReference>
<evidence type="ECO:0000256" key="6">
    <source>
        <dbReference type="ARBA" id="ARBA00023274"/>
    </source>
</evidence>
<evidence type="ECO:0000256" key="1">
    <source>
        <dbReference type="ARBA" id="ARBA00004496"/>
    </source>
</evidence>
<feature type="region of interest" description="Disordered" evidence="8">
    <location>
        <begin position="121"/>
        <end position="148"/>
    </location>
</feature>
<evidence type="ECO:0000256" key="4">
    <source>
        <dbReference type="ARBA" id="ARBA00022884"/>
    </source>
</evidence>
<dbReference type="Pfam" id="PF02290">
    <property type="entry name" value="SRP14"/>
    <property type="match status" value="1"/>
</dbReference>
<dbReference type="OrthoDB" id="19209at2759"/>
<evidence type="ECO:0000256" key="2">
    <source>
        <dbReference type="ARBA" id="ARBA00010349"/>
    </source>
</evidence>
<evidence type="ECO:0000256" key="7">
    <source>
        <dbReference type="RuleBase" id="RU368100"/>
    </source>
</evidence>
<name>A0A6A6EV80_9PEZI</name>
<keyword evidence="10" id="KW-1185">Reference proteome</keyword>
<dbReference type="InterPro" id="IPR003210">
    <property type="entry name" value="Signal_recog_particle_SRP14"/>
</dbReference>
<feature type="compositionally biased region" description="Basic and acidic residues" evidence="8">
    <location>
        <begin position="51"/>
        <end position="63"/>
    </location>
</feature>
<reference evidence="9" key="1">
    <citation type="journal article" date="2020" name="Stud. Mycol.">
        <title>101 Dothideomycetes genomes: a test case for predicting lifestyles and emergence of pathogens.</title>
        <authorList>
            <person name="Haridas S."/>
            <person name="Albert R."/>
            <person name="Binder M."/>
            <person name="Bloem J."/>
            <person name="Labutti K."/>
            <person name="Salamov A."/>
            <person name="Andreopoulos B."/>
            <person name="Baker S."/>
            <person name="Barry K."/>
            <person name="Bills G."/>
            <person name="Bluhm B."/>
            <person name="Cannon C."/>
            <person name="Castanera R."/>
            <person name="Culley D."/>
            <person name="Daum C."/>
            <person name="Ezra D."/>
            <person name="Gonzalez J."/>
            <person name="Henrissat B."/>
            <person name="Kuo A."/>
            <person name="Liang C."/>
            <person name="Lipzen A."/>
            <person name="Lutzoni F."/>
            <person name="Magnuson J."/>
            <person name="Mondo S."/>
            <person name="Nolan M."/>
            <person name="Ohm R."/>
            <person name="Pangilinan J."/>
            <person name="Park H.-J."/>
            <person name="Ramirez L."/>
            <person name="Alfaro M."/>
            <person name="Sun H."/>
            <person name="Tritt A."/>
            <person name="Yoshinaga Y."/>
            <person name="Zwiers L.-H."/>
            <person name="Turgeon B."/>
            <person name="Goodwin S."/>
            <person name="Spatafora J."/>
            <person name="Crous P."/>
            <person name="Grigoriev I."/>
        </authorList>
    </citation>
    <scope>NUCLEOTIDE SEQUENCE</scope>
    <source>
        <strain evidence="9">CBS 207.26</strain>
    </source>
</reference>
<evidence type="ECO:0000313" key="10">
    <source>
        <dbReference type="Proteomes" id="UP000800200"/>
    </source>
</evidence>
<accession>A0A6A6EV80</accession>
<dbReference type="GO" id="GO:0005786">
    <property type="term" value="C:signal recognition particle, endoplasmic reticulum targeting"/>
    <property type="evidence" value="ECO:0007669"/>
    <property type="project" value="UniProtKB-UniRule"/>
</dbReference>
<dbReference type="EMBL" id="ML994610">
    <property type="protein sequence ID" value="KAF2195474.1"/>
    <property type="molecule type" value="Genomic_DNA"/>
</dbReference>
<feature type="compositionally biased region" description="Basic and acidic residues" evidence="8">
    <location>
        <begin position="77"/>
        <end position="96"/>
    </location>
</feature>
<keyword evidence="4 7" id="KW-0694">RNA-binding</keyword>
<dbReference type="SUPFAM" id="SSF54762">
    <property type="entry name" value="Signal recognition particle alu RNA binding heterodimer, SRP9/14"/>
    <property type="match status" value="1"/>
</dbReference>
<evidence type="ECO:0000256" key="8">
    <source>
        <dbReference type="SAM" id="MobiDB-lite"/>
    </source>
</evidence>
<feature type="compositionally biased region" description="Basic residues" evidence="8">
    <location>
        <begin position="124"/>
        <end position="140"/>
    </location>
</feature>
<keyword evidence="5 7" id="KW-0733">Signal recognition particle</keyword>
<sequence length="148" mass="17098">MAREHLSNDEFFTQLTNLFEHNRTKGHGSVYLTQKRITHTADSDAPSPTKILDDPLWDTHPEHPLPILIRANNNKSSKREGTDRPGTDRDDHDRIKFTTVVQPDQLDAFYVRYADVCKTGMSALKKRDKKKKKKDRKKKKAGEVEKKS</sequence>
<dbReference type="Proteomes" id="UP000800200">
    <property type="component" value="Unassembled WGS sequence"/>
</dbReference>
<evidence type="ECO:0000256" key="3">
    <source>
        <dbReference type="ARBA" id="ARBA00022490"/>
    </source>
</evidence>
<gene>
    <name evidence="9" type="ORF">K469DRAFT_699068</name>
</gene>
<feature type="region of interest" description="Disordered" evidence="8">
    <location>
        <begin position="39"/>
        <end position="96"/>
    </location>
</feature>
<dbReference type="GO" id="GO:0030942">
    <property type="term" value="F:endoplasmic reticulum signal peptide binding"/>
    <property type="evidence" value="ECO:0007669"/>
    <property type="project" value="UniProtKB-UniRule"/>
</dbReference>
<dbReference type="GO" id="GO:0006614">
    <property type="term" value="P:SRP-dependent cotranslational protein targeting to membrane"/>
    <property type="evidence" value="ECO:0007669"/>
    <property type="project" value="UniProtKB-UniRule"/>
</dbReference>
<proteinExistence type="inferred from homology"/>
<comment type="similarity">
    <text evidence="2 7">Belongs to the SRP14 family.</text>
</comment>
<comment type="function">
    <text evidence="7">Component of the signal recognition particle (SRP) complex, a ribonucleoprotein complex that mediates the cotranslational targeting of secretory and membrane proteins to the endoplasmic reticulum (ER).</text>
</comment>
<keyword evidence="6 7" id="KW-0687">Ribonucleoprotein</keyword>
<dbReference type="GO" id="GO:0008312">
    <property type="term" value="F:7S RNA binding"/>
    <property type="evidence" value="ECO:0007669"/>
    <property type="project" value="UniProtKB-UniRule"/>
</dbReference>
<evidence type="ECO:0000313" key="9">
    <source>
        <dbReference type="EMBL" id="KAF2195474.1"/>
    </source>
</evidence>
<dbReference type="AlphaFoldDB" id="A0A6A6EV80"/>
<keyword evidence="3 7" id="KW-0963">Cytoplasm</keyword>
<organism evidence="9 10">
    <name type="scientific">Zopfia rhizophila CBS 207.26</name>
    <dbReference type="NCBI Taxonomy" id="1314779"/>
    <lineage>
        <taxon>Eukaryota</taxon>
        <taxon>Fungi</taxon>
        <taxon>Dikarya</taxon>
        <taxon>Ascomycota</taxon>
        <taxon>Pezizomycotina</taxon>
        <taxon>Dothideomycetes</taxon>
        <taxon>Dothideomycetes incertae sedis</taxon>
        <taxon>Zopfiaceae</taxon>
        <taxon>Zopfia</taxon>
    </lineage>
</organism>
<evidence type="ECO:0000256" key="5">
    <source>
        <dbReference type="ARBA" id="ARBA00023135"/>
    </source>
</evidence>
<dbReference type="PANTHER" id="PTHR12013">
    <property type="entry name" value="SIGNAL RECOGNITION PARTICLE 14 KD PROTEIN"/>
    <property type="match status" value="1"/>
</dbReference>
<comment type="subcellular location">
    <subcellularLocation>
        <location evidence="1 7">Cytoplasm</location>
    </subcellularLocation>
</comment>